<dbReference type="Proteomes" id="UP000011820">
    <property type="component" value="Chromosome"/>
</dbReference>
<evidence type="ECO:0000313" key="2">
    <source>
        <dbReference type="Proteomes" id="UP000011820"/>
    </source>
</evidence>
<organism evidence="1 2">
    <name type="scientific">Candidatus Liberibacter asiaticus str. gxpsy</name>
    <dbReference type="NCBI Taxonomy" id="1174529"/>
    <lineage>
        <taxon>Bacteria</taxon>
        <taxon>Pseudomonadati</taxon>
        <taxon>Pseudomonadota</taxon>
        <taxon>Alphaproteobacteria</taxon>
        <taxon>Hyphomicrobiales</taxon>
        <taxon>Rhizobiaceae</taxon>
        <taxon>Liberibacter</taxon>
    </lineage>
</organism>
<dbReference type="GeneID" id="93076649"/>
<keyword evidence="2" id="KW-1185">Reference proteome</keyword>
<accession>A0ABN4B472</accession>
<dbReference type="RefSeq" id="WP_012778631.1">
    <property type="nucleotide sequence ID" value="NC_020549.1"/>
</dbReference>
<gene>
    <name evidence="1" type="ORF">WSI_01395</name>
</gene>
<dbReference type="EMBL" id="CP004005">
    <property type="protein sequence ID" value="AGH16649.1"/>
    <property type="molecule type" value="Genomic_DNA"/>
</dbReference>
<reference evidence="1 2" key="1">
    <citation type="journal article" date="2013" name="Genome Announc.">
        <title>Complete Genome Sequence of a Chinese Strain of 'Candidatus Liberibacter asiaticus'.</title>
        <authorList>
            <person name="Lin H."/>
            <person name="Han C.S."/>
            <person name="Liu B."/>
            <person name="Lou B."/>
            <person name="Bai X."/>
            <person name="Deng C."/>
            <person name="Civerolo E.L."/>
            <person name="Gupta G."/>
        </authorList>
    </citation>
    <scope>NUCLEOTIDE SEQUENCE [LARGE SCALE GENOMIC DNA]</scope>
    <source>
        <strain evidence="2">gxpsy</strain>
    </source>
</reference>
<evidence type="ECO:0008006" key="3">
    <source>
        <dbReference type="Google" id="ProtNLM"/>
    </source>
</evidence>
<sequence>MSFRSNQFFQQASRLASCASDAFKDISKEAESFAQIKIQRTLNSMGVVRAEEIENVKRTTSHLREEITAIGKRLEKIEQQLADLELFINQKEKE</sequence>
<evidence type="ECO:0000313" key="1">
    <source>
        <dbReference type="EMBL" id="AGH16649.1"/>
    </source>
</evidence>
<protein>
    <recommendedName>
        <fullName evidence="3">Accessory factor UbiK family protein</fullName>
    </recommendedName>
</protein>
<proteinExistence type="predicted"/>
<name>A0ABN4B472_LIBAS</name>